<accession>A0A9Q1DBI2</accession>
<evidence type="ECO:0000256" key="22">
    <source>
        <dbReference type="ARBA" id="ARBA00075929"/>
    </source>
</evidence>
<evidence type="ECO:0000256" key="12">
    <source>
        <dbReference type="ARBA" id="ARBA00023004"/>
    </source>
</evidence>
<dbReference type="FunFam" id="3.40.50.1010:FF:000009">
    <property type="entry name" value="Constitutive coactivator of PPAR-gamma-like protein 1"/>
    <property type="match status" value="1"/>
</dbReference>
<feature type="compositionally biased region" description="Basic residues" evidence="26">
    <location>
        <begin position="34"/>
        <end position="46"/>
    </location>
</feature>
<evidence type="ECO:0000256" key="1">
    <source>
        <dbReference type="ARBA" id="ARBA00001954"/>
    </source>
</evidence>
<evidence type="ECO:0000256" key="11">
    <source>
        <dbReference type="ARBA" id="ARBA00023002"/>
    </source>
</evidence>
<feature type="compositionally biased region" description="Basic residues" evidence="26">
    <location>
        <begin position="1904"/>
        <end position="1914"/>
    </location>
</feature>
<evidence type="ECO:0000256" key="18">
    <source>
        <dbReference type="ARBA" id="ARBA00038951"/>
    </source>
</evidence>
<feature type="region of interest" description="Disordered" evidence="26">
    <location>
        <begin position="363"/>
        <end position="514"/>
    </location>
</feature>
<dbReference type="Pfam" id="PF00628">
    <property type="entry name" value="PHD"/>
    <property type="match status" value="1"/>
</dbReference>
<evidence type="ECO:0000256" key="13">
    <source>
        <dbReference type="ARBA" id="ARBA00023015"/>
    </source>
</evidence>
<evidence type="ECO:0000256" key="5">
    <source>
        <dbReference type="ARBA" id="ARBA00013246"/>
    </source>
</evidence>
<keyword evidence="10" id="KW-0223">Dioxygenase</keyword>
<comment type="similarity">
    <text evidence="3">Belongs to the JHDM1 histone demethylase family. JHDM1D subfamily.</text>
</comment>
<keyword evidence="8" id="KW-0862">Zinc</keyword>
<evidence type="ECO:0000256" key="17">
    <source>
        <dbReference type="ARBA" id="ARBA00023306"/>
    </source>
</evidence>
<keyword evidence="17" id="KW-0131">Cell cycle</keyword>
<dbReference type="InterPro" id="IPR041070">
    <property type="entry name" value="JHD"/>
</dbReference>
<evidence type="ECO:0000256" key="9">
    <source>
        <dbReference type="ARBA" id="ARBA00022853"/>
    </source>
</evidence>
<feature type="compositionally biased region" description="Pro residues" evidence="26">
    <location>
        <begin position="2011"/>
        <end position="2025"/>
    </location>
</feature>
<dbReference type="InterPro" id="IPR003347">
    <property type="entry name" value="JmjC_dom"/>
</dbReference>
<dbReference type="GO" id="GO:0008270">
    <property type="term" value="F:zinc ion binding"/>
    <property type="evidence" value="ECO:0007669"/>
    <property type="project" value="UniProtKB-KW"/>
</dbReference>
<feature type="compositionally biased region" description="Low complexity" evidence="26">
    <location>
        <begin position="2072"/>
        <end position="2099"/>
    </location>
</feature>
<dbReference type="InterPro" id="IPR001965">
    <property type="entry name" value="Znf_PHD"/>
</dbReference>
<feature type="compositionally biased region" description="Basic residues" evidence="26">
    <location>
        <begin position="937"/>
        <end position="947"/>
    </location>
</feature>
<feature type="region of interest" description="Disordered" evidence="26">
    <location>
        <begin position="1727"/>
        <end position="1753"/>
    </location>
</feature>
<keyword evidence="9" id="KW-0156">Chromatin regulator</keyword>
<protein>
    <recommendedName>
        <fullName evidence="21">Histone lysine demethylase PHF8</fullName>
        <ecNumber evidence="5">1.14.11.27</ecNumber>
        <ecNumber evidence="18">1.14.11.65</ecNumber>
    </recommendedName>
    <alternativeName>
        <fullName evidence="23">PHD finger protein 8</fullName>
    </alternativeName>
    <alternativeName>
        <fullName evidence="22">[histone H3]-dimethyl-L-lysine(36) demethylase PHF8</fullName>
    </alternativeName>
    <alternativeName>
        <fullName evidence="24">[histone H3]-dimethyl-L-lysine(9) demethylase PHF8</fullName>
    </alternativeName>
</protein>
<keyword evidence="16" id="KW-0539">Nucleus</keyword>
<feature type="region of interest" description="Disordered" evidence="26">
    <location>
        <begin position="1182"/>
        <end position="1212"/>
    </location>
</feature>
<feature type="region of interest" description="Disordered" evidence="26">
    <location>
        <begin position="2045"/>
        <end position="2111"/>
    </location>
</feature>
<feature type="region of interest" description="Disordered" evidence="26">
    <location>
        <begin position="2002"/>
        <end position="2031"/>
    </location>
</feature>
<dbReference type="InterPro" id="IPR026784">
    <property type="entry name" value="Coact_PPARg"/>
</dbReference>
<reference evidence="29" key="1">
    <citation type="journal article" date="2023" name="Science">
        <title>Genome structures resolve the early diversification of teleost fishes.</title>
        <authorList>
            <person name="Parey E."/>
            <person name="Louis A."/>
            <person name="Montfort J."/>
            <person name="Bouchez O."/>
            <person name="Roques C."/>
            <person name="Iampietro C."/>
            <person name="Lluch J."/>
            <person name="Castinel A."/>
            <person name="Donnadieu C."/>
            <person name="Desvignes T."/>
            <person name="Floi Bucao C."/>
            <person name="Jouanno E."/>
            <person name="Wen M."/>
            <person name="Mejri S."/>
            <person name="Dirks R."/>
            <person name="Jansen H."/>
            <person name="Henkel C."/>
            <person name="Chen W.J."/>
            <person name="Zahm M."/>
            <person name="Cabau C."/>
            <person name="Klopp C."/>
            <person name="Thompson A.W."/>
            <person name="Robinson-Rechavi M."/>
            <person name="Braasch I."/>
            <person name="Lecointre G."/>
            <person name="Bobe J."/>
            <person name="Postlethwait J.H."/>
            <person name="Berthelot C."/>
            <person name="Roest Crollius H."/>
            <person name="Guiguen Y."/>
        </authorList>
    </citation>
    <scope>NUCLEOTIDE SEQUENCE</scope>
    <source>
        <strain evidence="29">Concon-B</strain>
    </source>
</reference>
<dbReference type="Pfam" id="PF02373">
    <property type="entry name" value="JmjC"/>
    <property type="match status" value="1"/>
</dbReference>
<dbReference type="OrthoDB" id="10061469at2759"/>
<dbReference type="Gene3D" id="2.60.120.650">
    <property type="entry name" value="Cupin"/>
    <property type="match status" value="1"/>
</dbReference>
<dbReference type="PROSITE" id="PS50016">
    <property type="entry name" value="ZF_PHD_2"/>
    <property type="match status" value="1"/>
</dbReference>
<keyword evidence="30" id="KW-1185">Reference proteome</keyword>
<gene>
    <name evidence="29" type="ORF">COCON_G00145610</name>
</gene>
<evidence type="ECO:0000256" key="10">
    <source>
        <dbReference type="ARBA" id="ARBA00022964"/>
    </source>
</evidence>
<keyword evidence="11" id="KW-0560">Oxidoreductase</keyword>
<feature type="compositionally biased region" description="Basic residues" evidence="26">
    <location>
        <begin position="1741"/>
        <end position="1753"/>
    </location>
</feature>
<comment type="cofactor">
    <cofactor evidence="1">
        <name>Fe(2+)</name>
        <dbReference type="ChEBI" id="CHEBI:29033"/>
    </cofactor>
</comment>
<dbReference type="GO" id="GO:0140683">
    <property type="term" value="F:histone H3K9me/H3K9me2 demethylase activity"/>
    <property type="evidence" value="ECO:0007669"/>
    <property type="project" value="UniProtKB-EC"/>
</dbReference>
<dbReference type="InterPro" id="IPR019786">
    <property type="entry name" value="Zinc_finger_PHD-type_CS"/>
</dbReference>
<comment type="catalytic activity">
    <reaction evidence="19">
        <text>N(6),N(6)-dimethyl-L-lysyl(9)-[histone H3] + 2 2-oxoglutarate + 2 O2 = L-lysyl(9)-[histone H3] + 2 formaldehyde + 2 succinate + 2 CO2</text>
        <dbReference type="Rhea" id="RHEA:60188"/>
        <dbReference type="Rhea" id="RHEA-COMP:15541"/>
        <dbReference type="Rhea" id="RHEA-COMP:15546"/>
        <dbReference type="ChEBI" id="CHEBI:15379"/>
        <dbReference type="ChEBI" id="CHEBI:16526"/>
        <dbReference type="ChEBI" id="CHEBI:16810"/>
        <dbReference type="ChEBI" id="CHEBI:16842"/>
        <dbReference type="ChEBI" id="CHEBI:29969"/>
        <dbReference type="ChEBI" id="CHEBI:30031"/>
        <dbReference type="ChEBI" id="CHEBI:61976"/>
        <dbReference type="EC" id="1.14.11.65"/>
    </reaction>
</comment>
<dbReference type="Pfam" id="PF17811">
    <property type="entry name" value="JHD"/>
    <property type="match status" value="1"/>
</dbReference>
<feature type="compositionally biased region" description="Low complexity" evidence="26">
    <location>
        <begin position="1585"/>
        <end position="1603"/>
    </location>
</feature>
<evidence type="ECO:0000256" key="20">
    <source>
        <dbReference type="ARBA" id="ARBA00047915"/>
    </source>
</evidence>
<dbReference type="GO" id="GO:0007420">
    <property type="term" value="P:brain development"/>
    <property type="evidence" value="ECO:0007669"/>
    <property type="project" value="UniProtKB-ARBA"/>
</dbReference>
<evidence type="ECO:0000256" key="23">
    <source>
        <dbReference type="ARBA" id="ARBA00081978"/>
    </source>
</evidence>
<dbReference type="FunFam" id="3.30.40.10:FF:000193">
    <property type="entry name" value="lysine-specific demethylase PHF2 isoform X1"/>
    <property type="match status" value="1"/>
</dbReference>
<organism evidence="29 30">
    <name type="scientific">Conger conger</name>
    <name type="common">Conger eel</name>
    <name type="synonym">Muraena conger</name>
    <dbReference type="NCBI Taxonomy" id="82655"/>
    <lineage>
        <taxon>Eukaryota</taxon>
        <taxon>Metazoa</taxon>
        <taxon>Chordata</taxon>
        <taxon>Craniata</taxon>
        <taxon>Vertebrata</taxon>
        <taxon>Euteleostomi</taxon>
        <taxon>Actinopterygii</taxon>
        <taxon>Neopterygii</taxon>
        <taxon>Teleostei</taxon>
        <taxon>Anguilliformes</taxon>
        <taxon>Congridae</taxon>
        <taxon>Conger</taxon>
    </lineage>
</organism>
<sequence length="2244" mass="245331">MGVQGFQEYLEKRCPGAAVPVDLLKLARTVARHPPHPHHYHPHHHPGALPPPPAPPTPVRVLVDADSGLQRLYGGYQTDWVCGGEWNAMLGYLGALSQACLYQGGLELVVVFNGTLGKDRWPEWARRAQGQRQTAQLIVNHVGTKATPPPRAWFLPPACLSHCVRLSMLRFRVRVVQTLEDHHQEVLSLYRDHGFQGLIAQDSEFALCNVPAYFSSHALKLSWNGKNLTTHQYLLSEAARQLGLKTQHLPTFAALLGNHILPDEDLAAFHWSLLGPDHPLASLKMKSHQLVLPPCEVVIKAVSEYVASIKDLANLDSVARDVFKQSQSRTEDKMARFKKAVEYFSAASKPRPLTMGPRPPHLFPGFGPGPFGAPPGPMGVLPPGKPQVMGGKVPYHGPPHGPPHGPASAAGPALLFQNPSLQDCGDSLEGKSGLADWSAPYDASQGGGKLPNHHTAAATGPSPSPPSSSDGDEQNDNSTNHVTDTASKWEDPSGRGFGASGDGPHGNSSGIPSLLSMATRSHMDITTPPLPRVSAEVLRVAEHRHRRGLMYPNIYHILTKVPQHTTSSLRYPNIYHILIKVSQHVPMYPNIYHILTKSLRYPNIYHILKVPQNEQMYPDINHILTKGEVKMPVCIEDECNPDLPPASLLFRSGRQYAYGVLFSLAETQRRLERVALRRRGPLEVPPVVVKEWCPSKAKSALTPDLVPALCFREWTCPNLRRLWLGRASEDRSRRTRAFLACMRSDCPALLNPACVPSHLLLMCCVLRYMMQWPGGRILQRHELDAFLAQAVSSQLYETEKLQEHKVEKVDSRGVQLAALFMSGVDTALFVNDVCGQPLPWDHCCPWGFFDGKLFQSKLALTRERGTLLDLCEGQEEQVSRVENMRQAILEGINLSRPPPPPPPLPPPAFLPPSMVPPFYPPPHLYPPRPLGSLPPPHHQHGSQHRPRGFPGIQPIPPQGGKLEIAGMVVGQWAGNKPLRGRGGFDMQVVSVGGKGRGREMSTRGRGGKKVPVNRAQSLPSAAPTSSSPPKTLEDSLVEGKAGSGEVAGGTSQQLNGSPPAPTIGPPVDPPPLAQPIQCALASRDSQSGARAETEEPLQPRHLAKEADRLPVRGFPQLLIIRKRMASVPVYCLCKLPYDVTRFMIECDICQDWFHGSCVGVEEEKAAEIDLYHCPNCQVSHGPSVMRKRRGSHKQTDSGSAGREAGRPVKTGSSQFIRELRSRTFPSADEVLLKPTGAQLTVEFLEERSFSVPVMVQRKDGLGMSLPPPSFSVSDVEHYIGSDKEIDVIDVCRQADMKMRLGDFAQYYNSPNRDRVLNVISLEFSETRLSNLVETPKIVRKLSWVENLWPEESVFERPNVQKYCLMGVKDSYTDFHIDFGGTSVWYHVLRGEKIFYLIRPSAANLALFEHWNSSSNQNELFFGDQVDMCYKCAVKQGNTLFIPTGWIHSVLTPVDCLAFGGNFLHSLNIDMQLRAYDIEKRLSTADLFKFPNFETVCWYVGKHLLDTFRGLRENRRHPATYLVHGAKALNNAFRGWTRKEALSEHEEEIPETIKTQQLIKDLAKEIRLVEDIFQQNLGKTGAPFGASRAVSSSLSSATPTAPHTPGRPPGRKRGPKPREGGAGAPEVKKRGKMLKAGSGDLDLLEIHTKHTLKKHQPGNKGRSKQAACLDDLEGELNKSKLRLVLTNGKALGKKGGRSASGGRAGGVAQFQPLIGQVDDMEGEAFSDFESEDELQIDETPPSKRRAKTQTKKRLTGLPRNTAHVLFVCHVLCSPCVGSLENTVDFEHMCVLLNMEDYSTDEDSLTVQGVKGGAGGILDLLKASKQVAGLDSALSEDAPASPSTRDAIQGMLSMANPPSSSSSSSSSSLSVAGSTGKGKGGGSSWWAGAAQKRKGAPEKKSAVQRPGKRPIKKPARHISDGDESVDEQETLGTCFKDSDYIYPSLESDEEDHAMKSKMKRKRNTDDIPWNPKARVTPTLPKQERPLREGARVASVETGLAAAAAKLAQQVQPPRAPSPSSPPPPDPPSDCGVEDRRVESFSASLLDHEYTAGPGPFGQGGPRGSGAMAPGVFLSSRRPSLSPQNSSSLSPSAHSPAGGASATMGQGKRMKKGLATAKQRLGKILKIHRNGKLLLVQCTLLPSIGPSQNRQNPGSAASADMLVSLSACSVLSRALQASSVTFCLFGYSPLEETAAGGTEIQEVFSLWVRPDLQMKKSQWNLKPLPYTISLLQKGREEVFRLKNNLLA</sequence>
<evidence type="ECO:0000256" key="26">
    <source>
        <dbReference type="SAM" id="MobiDB-lite"/>
    </source>
</evidence>
<dbReference type="FunFam" id="1.20.58.1360:FF:000001">
    <property type="entry name" value="Histone lysine demethylase PHF8"/>
    <property type="match status" value="1"/>
</dbReference>
<dbReference type="PANTHER" id="PTHR15976:SF15">
    <property type="entry name" value="CONSTITUTIVE COACTIVATOR OF PPAR-GAMMA-LIKE PROTEIN 2"/>
    <property type="match status" value="1"/>
</dbReference>
<evidence type="ECO:0000256" key="25">
    <source>
        <dbReference type="PROSITE-ProRule" id="PRU00146"/>
    </source>
</evidence>
<dbReference type="SMART" id="SM00249">
    <property type="entry name" value="PHD"/>
    <property type="match status" value="1"/>
</dbReference>
<feature type="compositionally biased region" description="Low complexity" evidence="26">
    <location>
        <begin position="1017"/>
        <end position="1030"/>
    </location>
</feature>
<dbReference type="GO" id="GO:0045893">
    <property type="term" value="P:positive regulation of DNA-templated transcription"/>
    <property type="evidence" value="ECO:0007669"/>
    <property type="project" value="UniProtKB-ARBA"/>
</dbReference>
<dbReference type="EC" id="1.14.11.65" evidence="18"/>
<comment type="similarity">
    <text evidence="4">Belongs to the constitutive coactivator of PPAR-gamma family.</text>
</comment>
<dbReference type="InterPro" id="IPR029060">
    <property type="entry name" value="PIN-like_dom_sf"/>
</dbReference>
<evidence type="ECO:0000256" key="4">
    <source>
        <dbReference type="ARBA" id="ARBA00009495"/>
    </source>
</evidence>
<dbReference type="GO" id="GO:0005730">
    <property type="term" value="C:nucleolus"/>
    <property type="evidence" value="ECO:0007669"/>
    <property type="project" value="UniProtKB-SubCell"/>
</dbReference>
<dbReference type="Gene3D" id="1.20.58.1360">
    <property type="match status" value="1"/>
</dbReference>
<evidence type="ECO:0000256" key="7">
    <source>
        <dbReference type="ARBA" id="ARBA00022771"/>
    </source>
</evidence>
<feature type="region of interest" description="Disordered" evidence="26">
    <location>
        <begin position="1849"/>
        <end position="1929"/>
    </location>
</feature>
<feature type="compositionally biased region" description="Pro residues" evidence="26">
    <location>
        <begin position="926"/>
        <end position="936"/>
    </location>
</feature>
<dbReference type="SUPFAM" id="SSF88723">
    <property type="entry name" value="PIN domain-like"/>
    <property type="match status" value="1"/>
</dbReference>
<evidence type="ECO:0000256" key="6">
    <source>
        <dbReference type="ARBA" id="ARBA00022723"/>
    </source>
</evidence>
<dbReference type="PROSITE" id="PS01359">
    <property type="entry name" value="ZF_PHD_1"/>
    <property type="match status" value="1"/>
</dbReference>
<evidence type="ECO:0000256" key="8">
    <source>
        <dbReference type="ARBA" id="ARBA00022833"/>
    </source>
</evidence>
<feature type="region of interest" description="Disordered" evidence="26">
    <location>
        <begin position="1583"/>
        <end position="1631"/>
    </location>
</feature>
<dbReference type="GO" id="GO:0140680">
    <property type="term" value="F:histone H3K36me/H3K36me2 demethylase activity"/>
    <property type="evidence" value="ECO:0007669"/>
    <property type="project" value="UniProtKB-EC"/>
</dbReference>
<dbReference type="PROSITE" id="PS51184">
    <property type="entry name" value="JMJC"/>
    <property type="match status" value="1"/>
</dbReference>
<feature type="compositionally biased region" description="Pro residues" evidence="26">
    <location>
        <begin position="396"/>
        <end position="405"/>
    </location>
</feature>
<keyword evidence="12" id="KW-0408">Iron</keyword>
<keyword evidence="13" id="KW-0805">Transcription regulation</keyword>
<evidence type="ECO:0000256" key="3">
    <source>
        <dbReference type="ARBA" id="ARBA00006942"/>
    </source>
</evidence>
<name>A0A9Q1DBI2_CONCO</name>
<evidence type="ECO:0000313" key="30">
    <source>
        <dbReference type="Proteomes" id="UP001152803"/>
    </source>
</evidence>
<proteinExistence type="inferred from homology"/>
<feature type="region of interest" description="Disordered" evidence="26">
    <location>
        <begin position="1944"/>
        <end position="1986"/>
    </location>
</feature>
<comment type="caution">
    <text evidence="29">The sequence shown here is derived from an EMBL/GenBank/DDBJ whole genome shotgun (WGS) entry which is preliminary data.</text>
</comment>
<dbReference type="EMBL" id="JAFJMO010000010">
    <property type="protein sequence ID" value="KAJ8265462.1"/>
    <property type="molecule type" value="Genomic_DNA"/>
</dbReference>
<evidence type="ECO:0000313" key="29">
    <source>
        <dbReference type="EMBL" id="KAJ8265462.1"/>
    </source>
</evidence>
<feature type="compositionally biased region" description="Polar residues" evidence="26">
    <location>
        <begin position="476"/>
        <end position="486"/>
    </location>
</feature>
<dbReference type="CDD" id="cd15642">
    <property type="entry name" value="PHD_PHF8"/>
    <property type="match status" value="1"/>
</dbReference>
<dbReference type="Gene3D" id="3.40.50.1010">
    <property type="entry name" value="5'-nuclease"/>
    <property type="match status" value="1"/>
</dbReference>
<dbReference type="FunFam" id="2.60.120.650:FF:000006">
    <property type="entry name" value="histone lysine demethylase PHF8 isoform X1"/>
    <property type="match status" value="1"/>
</dbReference>
<dbReference type="InterPro" id="IPR011011">
    <property type="entry name" value="Znf_FYVE_PHD"/>
</dbReference>
<dbReference type="SUPFAM" id="SSF57903">
    <property type="entry name" value="FYVE/PHD zinc finger"/>
    <property type="match status" value="1"/>
</dbReference>
<feature type="domain" description="JmjC" evidence="28">
    <location>
        <begin position="1323"/>
        <end position="1479"/>
    </location>
</feature>
<dbReference type="SUPFAM" id="SSF51197">
    <property type="entry name" value="Clavaminate synthase-like"/>
    <property type="match status" value="1"/>
</dbReference>
<comment type="subcellular location">
    <subcellularLocation>
        <location evidence="2">Nucleus</location>
        <location evidence="2">Nucleolus</location>
    </subcellularLocation>
</comment>
<evidence type="ECO:0000259" key="27">
    <source>
        <dbReference type="PROSITE" id="PS50016"/>
    </source>
</evidence>
<feature type="compositionally biased region" description="Pro residues" evidence="26">
    <location>
        <begin position="1058"/>
        <end position="1073"/>
    </location>
</feature>
<evidence type="ECO:0000256" key="21">
    <source>
        <dbReference type="ARBA" id="ARBA00071087"/>
    </source>
</evidence>
<dbReference type="InterPro" id="IPR019787">
    <property type="entry name" value="Znf_PHD-finger"/>
</dbReference>
<feature type="domain" description="PHD-type" evidence="27">
    <location>
        <begin position="1128"/>
        <end position="1179"/>
    </location>
</feature>
<evidence type="ECO:0000256" key="16">
    <source>
        <dbReference type="ARBA" id="ARBA00023242"/>
    </source>
</evidence>
<dbReference type="SMART" id="SM00558">
    <property type="entry name" value="JmjC"/>
    <property type="match status" value="1"/>
</dbReference>
<keyword evidence="15" id="KW-0804">Transcription</keyword>
<feature type="region of interest" description="Disordered" evidence="26">
    <location>
        <begin position="34"/>
        <end position="55"/>
    </location>
</feature>
<evidence type="ECO:0000256" key="19">
    <source>
        <dbReference type="ARBA" id="ARBA00047648"/>
    </source>
</evidence>
<feature type="compositionally biased region" description="Low complexity" evidence="26">
    <location>
        <begin position="1857"/>
        <end position="1872"/>
    </location>
</feature>
<evidence type="ECO:0000259" key="28">
    <source>
        <dbReference type="PROSITE" id="PS51184"/>
    </source>
</evidence>
<dbReference type="Proteomes" id="UP001152803">
    <property type="component" value="Unassembled WGS sequence"/>
</dbReference>
<feature type="region of interest" description="Disordered" evidence="26">
    <location>
        <begin position="926"/>
        <end position="956"/>
    </location>
</feature>
<dbReference type="PANTHER" id="PTHR15976">
    <property type="entry name" value="CONSTITUTIVE COACTIVATOR OF PEROXISOME PROLIFERATOR-ACTIVATED RECEPTOR GAMMA"/>
    <property type="match status" value="1"/>
</dbReference>
<keyword evidence="6" id="KW-0479">Metal-binding</keyword>
<keyword evidence="14" id="KW-0010">Activator</keyword>
<evidence type="ECO:0000256" key="15">
    <source>
        <dbReference type="ARBA" id="ARBA00023163"/>
    </source>
</evidence>
<evidence type="ECO:0000256" key="2">
    <source>
        <dbReference type="ARBA" id="ARBA00004604"/>
    </source>
</evidence>
<evidence type="ECO:0000256" key="24">
    <source>
        <dbReference type="ARBA" id="ARBA00082441"/>
    </source>
</evidence>
<evidence type="ECO:0000256" key="14">
    <source>
        <dbReference type="ARBA" id="ARBA00023159"/>
    </source>
</evidence>
<feature type="compositionally biased region" description="Gly residues" evidence="26">
    <location>
        <begin position="495"/>
        <end position="504"/>
    </location>
</feature>
<comment type="catalytic activity">
    <reaction evidence="20">
        <text>N(6),N(6)-dimethyl-L-lysyl(36)-[histone H3] + 2 2-oxoglutarate + 2 O2 = L-lysyl(36)-[histone H3] + 2 formaldehyde + 2 succinate + 2 CO2</text>
        <dbReference type="Rhea" id="RHEA:42032"/>
        <dbReference type="Rhea" id="RHEA-COMP:9785"/>
        <dbReference type="Rhea" id="RHEA-COMP:9787"/>
        <dbReference type="ChEBI" id="CHEBI:15379"/>
        <dbReference type="ChEBI" id="CHEBI:16526"/>
        <dbReference type="ChEBI" id="CHEBI:16810"/>
        <dbReference type="ChEBI" id="CHEBI:16842"/>
        <dbReference type="ChEBI" id="CHEBI:29969"/>
        <dbReference type="ChEBI" id="CHEBI:30031"/>
        <dbReference type="ChEBI" id="CHEBI:61976"/>
        <dbReference type="EC" id="1.14.11.27"/>
    </reaction>
</comment>
<feature type="compositionally biased region" description="Gly residues" evidence="26">
    <location>
        <begin position="2052"/>
        <end position="2061"/>
    </location>
</feature>
<keyword evidence="7 25" id="KW-0863">Zinc-finger</keyword>
<feature type="region of interest" description="Disordered" evidence="26">
    <location>
        <begin position="975"/>
        <end position="1101"/>
    </location>
</feature>
<dbReference type="EC" id="1.14.11.27" evidence="5"/>